<reference evidence="5 6" key="1">
    <citation type="submission" date="2019-04" db="EMBL/GenBank/DDBJ databases">
        <title>Annotation for the trematode Fasciola gigantica.</title>
        <authorList>
            <person name="Choi Y.-J."/>
        </authorList>
    </citation>
    <scope>NUCLEOTIDE SEQUENCE [LARGE SCALE GENOMIC DNA]</scope>
    <source>
        <strain evidence="5">Uganda_cow_1</strain>
    </source>
</reference>
<comment type="function">
    <text evidence="3">Cleaves the distal alpha 1,2-linked glucose residue from the Glc(3)Man(9)GlcNAc(2) oligosaccharide precursor.</text>
</comment>
<keyword evidence="3" id="KW-1133">Transmembrane helix</keyword>
<keyword evidence="3" id="KW-0256">Endoplasmic reticulum</keyword>
<evidence type="ECO:0000256" key="3">
    <source>
        <dbReference type="RuleBase" id="RU368089"/>
    </source>
</evidence>
<dbReference type="GO" id="GO:0004573">
    <property type="term" value="F:Glc3Man9GlcNAc2 oligosaccharide glucosidase activity"/>
    <property type="evidence" value="ECO:0007669"/>
    <property type="project" value="UniProtKB-UniRule"/>
</dbReference>
<keyword evidence="3" id="KW-0472">Membrane</keyword>
<evidence type="ECO:0000256" key="2">
    <source>
        <dbReference type="ARBA" id="ARBA00023295"/>
    </source>
</evidence>
<dbReference type="GO" id="GO:0005789">
    <property type="term" value="C:endoplasmic reticulum membrane"/>
    <property type="evidence" value="ECO:0007669"/>
    <property type="project" value="UniProtKB-SubCell"/>
</dbReference>
<keyword evidence="6" id="KW-1185">Reference proteome</keyword>
<protein>
    <recommendedName>
        <fullName evidence="3">Mannosyl-oligosaccharide glucosidase</fullName>
        <ecNumber evidence="3">3.2.1.106</ecNumber>
    </recommendedName>
</protein>
<comment type="subcellular location">
    <subcellularLocation>
        <location evidence="3">Endoplasmic reticulum membrane</location>
        <topology evidence="3">Single-pass type II membrane protein</topology>
    </subcellularLocation>
</comment>
<dbReference type="Gene3D" id="2.70.98.110">
    <property type="entry name" value="Glycosyl hydrolase family 63, N-terminal domain"/>
    <property type="match status" value="1"/>
</dbReference>
<keyword evidence="2 3" id="KW-0326">Glycosidase</keyword>
<dbReference type="Proteomes" id="UP000316759">
    <property type="component" value="Unassembled WGS sequence"/>
</dbReference>
<feature type="domain" description="Glycosyl hydrolase family 63 N-terminal" evidence="4">
    <location>
        <begin position="125"/>
        <end position="250"/>
    </location>
</feature>
<gene>
    <name evidence="5" type="ORF">FGIG_02043</name>
</gene>
<proteinExistence type="inferred from homology"/>
<dbReference type="PANTHER" id="PTHR10412">
    <property type="entry name" value="MANNOSYL-OLIGOSACCHARIDE GLUCOSIDASE"/>
    <property type="match status" value="1"/>
</dbReference>
<feature type="transmembrane region" description="Helical" evidence="3">
    <location>
        <begin position="73"/>
        <end position="98"/>
    </location>
</feature>
<accession>A0A504YSB4</accession>
<dbReference type="EMBL" id="SUNJ01005783">
    <property type="protein sequence ID" value="TPP63349.1"/>
    <property type="molecule type" value="Genomic_DNA"/>
</dbReference>
<name>A0A504YSB4_FASGI</name>
<dbReference type="EC" id="3.2.1.106" evidence="3"/>
<evidence type="ECO:0000259" key="4">
    <source>
        <dbReference type="Pfam" id="PF16923"/>
    </source>
</evidence>
<dbReference type="InterPro" id="IPR031631">
    <property type="entry name" value="Glyco_hydro_63N"/>
</dbReference>
<comment type="similarity">
    <text evidence="3">Belongs to the glycosyl hydrolase 63 family.</text>
</comment>
<comment type="caution">
    <text evidence="5">The sequence shown here is derived from an EMBL/GenBank/DDBJ whole genome shotgun (WGS) entry which is preliminary data.</text>
</comment>
<dbReference type="InterPro" id="IPR038518">
    <property type="entry name" value="Glyco_hydro_63N_sf"/>
</dbReference>
<dbReference type="AlphaFoldDB" id="A0A504YSB4"/>
<evidence type="ECO:0000313" key="6">
    <source>
        <dbReference type="Proteomes" id="UP000316759"/>
    </source>
</evidence>
<keyword evidence="3" id="KW-0812">Transmembrane</keyword>
<sequence length="272" mass="31052">MPKSKVIDVRPKKRKTLHRLEQSSTVVSNENPKKIVTHNGNHLVDKFRFSKAKNRGHGDKHFSSELHFGKSQWLIYFGIVMCAVLAVVLVSTGVHRWFSWRQAQSIKTPLNLPLVIAEDTSPADLFWGTYRPGFYFGLKHRSPQPLIFGLIWTVQDIRNPRFRHVCDSHDGVLRQYPTIQFYSYNWIEHDGRNFGTQQIVDQKHIITVSFVKQSAYVANGDWTVRISAVSINRTDPPQPLSVIVYLYYSSASGSPTFAPVVESEKVTGLKGK</sequence>
<dbReference type="PANTHER" id="PTHR10412:SF11">
    <property type="entry name" value="MANNOSYL-OLIGOSACCHARIDE GLUCOSIDASE"/>
    <property type="match status" value="1"/>
</dbReference>
<organism evidence="5 6">
    <name type="scientific">Fasciola gigantica</name>
    <name type="common">Giant liver fluke</name>
    <dbReference type="NCBI Taxonomy" id="46835"/>
    <lineage>
        <taxon>Eukaryota</taxon>
        <taxon>Metazoa</taxon>
        <taxon>Spiralia</taxon>
        <taxon>Lophotrochozoa</taxon>
        <taxon>Platyhelminthes</taxon>
        <taxon>Trematoda</taxon>
        <taxon>Digenea</taxon>
        <taxon>Plagiorchiida</taxon>
        <taxon>Echinostomata</taxon>
        <taxon>Echinostomatoidea</taxon>
        <taxon>Fasciolidae</taxon>
        <taxon>Fasciola</taxon>
    </lineage>
</organism>
<dbReference type="InterPro" id="IPR004888">
    <property type="entry name" value="Glycoside_hydrolase_63"/>
</dbReference>
<comment type="catalytic activity">
    <reaction evidence="3">
        <text>N(4)-(alpha-D-Glc-(1-&gt;2)-alpha-D-Glc-(1-&gt;3)-alpha-D-Glc-(1-&gt;3)-alpha-D-Man-(1-&gt;2)-alpha-D-Man-(1-&gt;2)-alpha-D-Man-(1-&gt;3)-[alpha-D-Man-(1-&gt;2)-alpha-D-Man-(1-&gt;3)-[alpha-D-Man-(1-&gt;2)-alpha-D-Man-(1-&gt;6)]-alpha-D-Man-(1-&gt;6)]-beta-D-Man-(1-&gt;4)-beta-D-GlcNAc-(1-&gt;4)-beta-D-GlcNAc)-L-asparaginyl-[protein] + H2O = N(4)-(alpha-D-Glc-(1-&gt;3)-alpha-D-Glc-(1-&gt;3)-alpha-D-Man-(1-&gt;2)-alpha-D-Man-(1-&gt;2)-alpha-D-Man-(1-&gt;3)-[alpha-D-Man-(1-&gt;2)-alpha-D-Man-(1-&gt;3)-[alpha-D-Man-(1-&gt;2)-alpha-D-Man-(1-&gt;6)]-alpha-D-Man-(1-&gt;6)]-beta-D-Man-(1-&gt;4)-beta-D-GlcNAc-(1-&gt;4)-beta-D-GlcNAc)-L-asparaginyl-[protein] + beta-D-glucose</text>
        <dbReference type="Rhea" id="RHEA:55988"/>
        <dbReference type="Rhea" id="RHEA-COMP:12806"/>
        <dbReference type="Rhea" id="RHEA-COMP:14355"/>
        <dbReference type="ChEBI" id="CHEBI:15377"/>
        <dbReference type="ChEBI" id="CHEBI:15903"/>
        <dbReference type="ChEBI" id="CHEBI:59082"/>
        <dbReference type="ChEBI" id="CHEBI:132537"/>
        <dbReference type="EC" id="3.2.1.106"/>
    </reaction>
</comment>
<dbReference type="GO" id="GO:0006487">
    <property type="term" value="P:protein N-linked glycosylation"/>
    <property type="evidence" value="ECO:0007669"/>
    <property type="project" value="UniProtKB-UniRule"/>
</dbReference>
<dbReference type="OrthoDB" id="410058at2759"/>
<dbReference type="Pfam" id="PF16923">
    <property type="entry name" value="Glyco_hydro_63N"/>
    <property type="match status" value="1"/>
</dbReference>
<dbReference type="STRING" id="46835.A0A504YSB4"/>
<evidence type="ECO:0000256" key="1">
    <source>
        <dbReference type="ARBA" id="ARBA00022801"/>
    </source>
</evidence>
<keyword evidence="1 3" id="KW-0378">Hydrolase</keyword>
<dbReference type="GO" id="GO:0009311">
    <property type="term" value="P:oligosaccharide metabolic process"/>
    <property type="evidence" value="ECO:0007669"/>
    <property type="project" value="UniProtKB-UniRule"/>
</dbReference>
<evidence type="ECO:0000313" key="5">
    <source>
        <dbReference type="EMBL" id="TPP63349.1"/>
    </source>
</evidence>